<keyword evidence="3" id="KW-1185">Reference proteome</keyword>
<keyword evidence="1" id="KW-0472">Membrane</keyword>
<dbReference type="Pfam" id="PF14903">
    <property type="entry name" value="WG_beta_rep"/>
    <property type="match status" value="1"/>
</dbReference>
<reference evidence="2 3" key="1">
    <citation type="submission" date="2019-05" db="EMBL/GenBank/DDBJ databases">
        <title>Genome sequences of Thalassotalea litorea 1K03283.</title>
        <authorList>
            <person name="Zhang D."/>
        </authorList>
    </citation>
    <scope>NUCLEOTIDE SEQUENCE [LARGE SCALE GENOMIC DNA]</scope>
    <source>
        <strain evidence="2 3">MCCC 1K03283</strain>
    </source>
</reference>
<proteinExistence type="predicted"/>
<sequence>MKRLFAKITNCNAYAVSTAGVYRALQGIMLTAMLLMAADIVVAGEQKSIKPKEIRYATSRWQGIDDDSGYQVTLELNSNLSMGIVKNDPYYLCSGTWNLIEIAIPEHDALLADVNVKQRNQDIPASVLEKISLRQLKAQFALDKQNNFDLACELGQFSPSSSSLHATVSHNIPSIIDWQKLIINSIDNQYVNQTLAKDVVYDFVGTLRKDTTAKIAQHQPRIVDVDIDLSAFKIWLGEQAQQKLLSTADAELDLANVQGLAYTESQGFNELQFDRFMQGLYEQKRLNEGTRKIEQRFTTNLFSGENQIQIGDTNRTCASTDALSEVMGSWFSGTSMFQIIDKCHGVAPDYGFVKTEHCAIELSPTPVFHPIDETLATDEFVHTSTPYCPKPLLQFVSLKNGNPASRAMFLQTSGFSKQGLAAVQLIDEQWQVVTSAFNRLKPLPDVVGFRGGFHHERIVFKSSNGLYGAMDPKFNVIVAPIFEEIQSFSSKVTRVKYQGNYGVIDKAGQWIVPAKFAKAGFVENGHILVGDSDSEQSTSPWLLINSEGVLLKQTTHVGHIPPPMHALLK</sequence>
<feature type="transmembrane region" description="Helical" evidence="1">
    <location>
        <begin position="21"/>
        <end position="43"/>
    </location>
</feature>
<evidence type="ECO:0000313" key="3">
    <source>
        <dbReference type="Proteomes" id="UP000307790"/>
    </source>
</evidence>
<dbReference type="RefSeq" id="WP_138319036.1">
    <property type="nucleotide sequence ID" value="NZ_VCBC01000005.1"/>
</dbReference>
<comment type="caution">
    <text evidence="2">The sequence shown here is derived from an EMBL/GenBank/DDBJ whole genome shotgun (WGS) entry which is preliminary data.</text>
</comment>
<keyword evidence="1" id="KW-0812">Transmembrane</keyword>
<keyword evidence="1" id="KW-1133">Transmembrane helix</keyword>
<organism evidence="2 3">
    <name type="scientific">Thalassotalea litorea</name>
    <dbReference type="NCBI Taxonomy" id="2020715"/>
    <lineage>
        <taxon>Bacteria</taxon>
        <taxon>Pseudomonadati</taxon>
        <taxon>Pseudomonadota</taxon>
        <taxon>Gammaproteobacteria</taxon>
        <taxon>Alteromonadales</taxon>
        <taxon>Colwelliaceae</taxon>
        <taxon>Thalassotalea</taxon>
    </lineage>
</organism>
<accession>A0A5R9IKW1</accession>
<evidence type="ECO:0000256" key="1">
    <source>
        <dbReference type="SAM" id="Phobius"/>
    </source>
</evidence>
<dbReference type="InterPro" id="IPR032774">
    <property type="entry name" value="WG_beta_rep"/>
</dbReference>
<dbReference type="EMBL" id="VCBC01000005">
    <property type="protein sequence ID" value="TLU66160.1"/>
    <property type="molecule type" value="Genomic_DNA"/>
</dbReference>
<dbReference type="OrthoDB" id="324450at2"/>
<dbReference type="AlphaFoldDB" id="A0A5R9IKW1"/>
<protein>
    <submittedName>
        <fullName evidence="2">WG repeat-containing protein</fullName>
    </submittedName>
</protein>
<evidence type="ECO:0000313" key="2">
    <source>
        <dbReference type="EMBL" id="TLU66160.1"/>
    </source>
</evidence>
<name>A0A5R9IKW1_9GAMM</name>
<dbReference type="Proteomes" id="UP000307790">
    <property type="component" value="Unassembled WGS sequence"/>
</dbReference>
<gene>
    <name evidence="2" type="ORF">FE810_05420</name>
</gene>